<organism evidence="3 4">
    <name type="scientific">Roseateles asaccharophilus</name>
    <dbReference type="NCBI Taxonomy" id="582607"/>
    <lineage>
        <taxon>Bacteria</taxon>
        <taxon>Pseudomonadati</taxon>
        <taxon>Pseudomonadota</taxon>
        <taxon>Betaproteobacteria</taxon>
        <taxon>Burkholderiales</taxon>
        <taxon>Sphaerotilaceae</taxon>
        <taxon>Roseateles</taxon>
    </lineage>
</organism>
<protein>
    <submittedName>
        <fullName evidence="3">Uncharacterized protein</fullName>
    </submittedName>
</protein>
<evidence type="ECO:0000313" key="4">
    <source>
        <dbReference type="Proteomes" id="UP001180825"/>
    </source>
</evidence>
<feature type="compositionally biased region" description="Low complexity" evidence="1">
    <location>
        <begin position="79"/>
        <end position="100"/>
    </location>
</feature>
<dbReference type="RefSeq" id="WP_310328889.1">
    <property type="nucleotide sequence ID" value="NZ_JAVDXV010000004.1"/>
</dbReference>
<feature type="compositionally biased region" description="Polar residues" evidence="1">
    <location>
        <begin position="27"/>
        <end position="48"/>
    </location>
</feature>
<feature type="region of interest" description="Disordered" evidence="1">
    <location>
        <begin position="27"/>
        <end position="114"/>
    </location>
</feature>
<sequence length="114" mass="11913">MSRIKTVTSALTAAFLVSGIGFAVAQSEDQPQTEPMSTTALPSEQTPADPNAAPVDTTAQQDQQLQQQQPPVDQPMPAQPADTTTTTATDPSIPAATTTSDTSYTEPAPRADRN</sequence>
<comment type="caution">
    <text evidence="3">The sequence shown here is derived from an EMBL/GenBank/DDBJ whole genome shotgun (WGS) entry which is preliminary data.</text>
</comment>
<evidence type="ECO:0000256" key="2">
    <source>
        <dbReference type="SAM" id="SignalP"/>
    </source>
</evidence>
<keyword evidence="2" id="KW-0732">Signal</keyword>
<dbReference type="Proteomes" id="UP001180825">
    <property type="component" value="Unassembled WGS sequence"/>
</dbReference>
<feature type="chain" id="PRO_5047100806" evidence="2">
    <location>
        <begin position="26"/>
        <end position="114"/>
    </location>
</feature>
<name>A0ABU2A887_9BURK</name>
<accession>A0ABU2A887</accession>
<proteinExistence type="predicted"/>
<feature type="compositionally biased region" description="Low complexity" evidence="1">
    <location>
        <begin position="59"/>
        <end position="71"/>
    </location>
</feature>
<feature type="signal peptide" evidence="2">
    <location>
        <begin position="1"/>
        <end position="25"/>
    </location>
</feature>
<keyword evidence="4" id="KW-1185">Reference proteome</keyword>
<reference evidence="3 4" key="1">
    <citation type="submission" date="2023-07" db="EMBL/GenBank/DDBJ databases">
        <title>Sorghum-associated microbial communities from plants grown in Nebraska, USA.</title>
        <authorList>
            <person name="Schachtman D."/>
        </authorList>
    </citation>
    <scope>NUCLEOTIDE SEQUENCE [LARGE SCALE GENOMIC DNA]</scope>
    <source>
        <strain evidence="3 4">BE316</strain>
    </source>
</reference>
<evidence type="ECO:0000256" key="1">
    <source>
        <dbReference type="SAM" id="MobiDB-lite"/>
    </source>
</evidence>
<evidence type="ECO:0000313" key="3">
    <source>
        <dbReference type="EMBL" id="MDR7333376.1"/>
    </source>
</evidence>
<dbReference type="EMBL" id="JAVDXV010000004">
    <property type="protein sequence ID" value="MDR7333376.1"/>
    <property type="molecule type" value="Genomic_DNA"/>
</dbReference>
<gene>
    <name evidence="3" type="ORF">J2X21_002510</name>
</gene>